<evidence type="ECO:0000313" key="2">
    <source>
        <dbReference type="Proteomes" id="UP000031647"/>
    </source>
</evidence>
<dbReference type="Proteomes" id="UP000031647">
    <property type="component" value="Chromosome"/>
</dbReference>
<proteinExistence type="predicted"/>
<dbReference type="KEGG" id="sdz:Asd1617_02050"/>
<protein>
    <submittedName>
        <fullName evidence="1">Uncharacterized protein</fullName>
    </submittedName>
</protein>
<sequence>MHQLWRKKENLMESDERILQHDDFAEIMKNYTG</sequence>
<name>A0A0A6ZSC4_SHIDY</name>
<organism evidence="1 2">
    <name type="scientific">Shigella dysenteriae 1617</name>
    <dbReference type="NCBI Taxonomy" id="754093"/>
    <lineage>
        <taxon>Bacteria</taxon>
        <taxon>Pseudomonadati</taxon>
        <taxon>Pseudomonadota</taxon>
        <taxon>Gammaproteobacteria</taxon>
        <taxon>Enterobacterales</taxon>
        <taxon>Enterobacteriaceae</taxon>
        <taxon>Shigella</taxon>
    </lineage>
</organism>
<dbReference type="AlphaFoldDB" id="A0A0A6ZSC4"/>
<accession>A0A0A6ZSC4</accession>
<dbReference type="EMBL" id="CP006736">
    <property type="protein sequence ID" value="AHA64877.1"/>
    <property type="molecule type" value="Genomic_DNA"/>
</dbReference>
<evidence type="ECO:0000313" key="1">
    <source>
        <dbReference type="EMBL" id="AHA64877.1"/>
    </source>
</evidence>
<reference evidence="1 2" key="1">
    <citation type="submission" date="2013-09" db="EMBL/GenBank/DDBJ databases">
        <title>Comparative genomics of Sd1617 to representative strains in evaluating its pathogenesis.</title>
        <authorList>
            <person name="Aksomboon Vongsawan A."/>
            <person name="Kapatral V."/>
            <person name="Vaisvil B."/>
            <person name="Serichantalergs O."/>
            <person name="Hale T.L."/>
            <person name="Mason C.J."/>
        </authorList>
    </citation>
    <scope>NUCLEOTIDE SEQUENCE [LARGE SCALE GENOMIC DNA]</scope>
    <source>
        <strain evidence="1 2">1617</strain>
    </source>
</reference>
<dbReference type="HOGENOM" id="CLU_3381850_0_0_6"/>
<gene>
    <name evidence="1" type="ORF">Asd1617_02050</name>
</gene>